<dbReference type="InterPro" id="IPR050780">
    <property type="entry name" value="Mucin_vWF_Thrombospondin_sf"/>
</dbReference>
<feature type="non-terminal residue" evidence="4">
    <location>
        <position position="124"/>
    </location>
</feature>
<name>A0ABV0MPF4_9TELE</name>
<dbReference type="PANTHER" id="PTHR11339:SF371">
    <property type="entry name" value="MUCIN-2"/>
    <property type="match status" value="1"/>
</dbReference>
<dbReference type="EMBL" id="JAHRIO010010118">
    <property type="protein sequence ID" value="MEQ2160811.1"/>
    <property type="molecule type" value="Genomic_DNA"/>
</dbReference>
<gene>
    <name evidence="4" type="ORF">GOODEAATRI_003216</name>
</gene>
<keyword evidence="2" id="KW-0325">Glycoprotein</keyword>
<protein>
    <recommendedName>
        <fullName evidence="3">VWFD domain-containing protein</fullName>
    </recommendedName>
</protein>
<keyword evidence="5" id="KW-1185">Reference proteome</keyword>
<evidence type="ECO:0000256" key="1">
    <source>
        <dbReference type="ARBA" id="ARBA00023157"/>
    </source>
</evidence>
<feature type="non-terminal residue" evidence="4">
    <location>
        <position position="1"/>
    </location>
</feature>
<sequence length="124" mass="13981">VLMFKSDGSVLENMVAVSLPYYSGEFRIFHASSIDILLYTKFGVQIQIQRIPVMQVYISLENSYKEKTYGLCGTFNAVSNDDMKTPQGIMEGSPVTFSNSWKANPPCVDREERLDRPCSHSLTT</sequence>
<dbReference type="Pfam" id="PF00094">
    <property type="entry name" value="VWD"/>
    <property type="match status" value="1"/>
</dbReference>
<dbReference type="PROSITE" id="PS51233">
    <property type="entry name" value="VWFD"/>
    <property type="match status" value="1"/>
</dbReference>
<evidence type="ECO:0000313" key="5">
    <source>
        <dbReference type="Proteomes" id="UP001476798"/>
    </source>
</evidence>
<evidence type="ECO:0000256" key="2">
    <source>
        <dbReference type="ARBA" id="ARBA00023180"/>
    </source>
</evidence>
<dbReference type="InterPro" id="IPR001846">
    <property type="entry name" value="VWF_type-D"/>
</dbReference>
<dbReference type="PANTHER" id="PTHR11339">
    <property type="entry name" value="EXTRACELLULAR MATRIX GLYCOPROTEIN RELATED"/>
    <property type="match status" value="1"/>
</dbReference>
<feature type="domain" description="VWFD" evidence="3">
    <location>
        <begin position="1"/>
        <end position="108"/>
    </location>
</feature>
<reference evidence="4 5" key="1">
    <citation type="submission" date="2021-06" db="EMBL/GenBank/DDBJ databases">
        <authorList>
            <person name="Palmer J.M."/>
        </authorList>
    </citation>
    <scope>NUCLEOTIDE SEQUENCE [LARGE SCALE GENOMIC DNA]</scope>
    <source>
        <strain evidence="4 5">GA_2019</strain>
        <tissue evidence="4">Muscle</tissue>
    </source>
</reference>
<keyword evidence="1" id="KW-1015">Disulfide bond</keyword>
<accession>A0ABV0MPF4</accession>
<proteinExistence type="predicted"/>
<organism evidence="4 5">
    <name type="scientific">Goodea atripinnis</name>
    <dbReference type="NCBI Taxonomy" id="208336"/>
    <lineage>
        <taxon>Eukaryota</taxon>
        <taxon>Metazoa</taxon>
        <taxon>Chordata</taxon>
        <taxon>Craniata</taxon>
        <taxon>Vertebrata</taxon>
        <taxon>Euteleostomi</taxon>
        <taxon>Actinopterygii</taxon>
        <taxon>Neopterygii</taxon>
        <taxon>Teleostei</taxon>
        <taxon>Neoteleostei</taxon>
        <taxon>Acanthomorphata</taxon>
        <taxon>Ovalentaria</taxon>
        <taxon>Atherinomorphae</taxon>
        <taxon>Cyprinodontiformes</taxon>
        <taxon>Goodeidae</taxon>
        <taxon>Goodea</taxon>
    </lineage>
</organism>
<comment type="caution">
    <text evidence="4">The sequence shown here is derived from an EMBL/GenBank/DDBJ whole genome shotgun (WGS) entry which is preliminary data.</text>
</comment>
<dbReference type="Proteomes" id="UP001476798">
    <property type="component" value="Unassembled WGS sequence"/>
</dbReference>
<evidence type="ECO:0000259" key="3">
    <source>
        <dbReference type="PROSITE" id="PS51233"/>
    </source>
</evidence>
<evidence type="ECO:0000313" key="4">
    <source>
        <dbReference type="EMBL" id="MEQ2160811.1"/>
    </source>
</evidence>